<feature type="region of interest" description="Disordered" evidence="1">
    <location>
        <begin position="1"/>
        <end position="22"/>
    </location>
</feature>
<feature type="compositionally biased region" description="Polar residues" evidence="1">
    <location>
        <begin position="1"/>
        <end position="13"/>
    </location>
</feature>
<proteinExistence type="predicted"/>
<evidence type="ECO:0000313" key="4">
    <source>
        <dbReference type="Proteomes" id="UP001620409"/>
    </source>
</evidence>
<dbReference type="EMBL" id="JADIKI010000023">
    <property type="protein sequence ID" value="MFK2856299.1"/>
    <property type="molecule type" value="Genomic_DNA"/>
</dbReference>
<reference evidence="3 4" key="1">
    <citation type="submission" date="2020-10" db="EMBL/GenBank/DDBJ databases">
        <title>Phylogeny of dyella-like bacteria.</title>
        <authorList>
            <person name="Fu J."/>
        </authorList>
    </citation>
    <scope>NUCLEOTIDE SEQUENCE [LARGE SCALE GENOMIC DNA]</scope>
    <source>
        <strain evidence="3 4">DHG40</strain>
    </source>
</reference>
<dbReference type="Proteomes" id="UP001620409">
    <property type="component" value="Unassembled WGS sequence"/>
</dbReference>
<dbReference type="InterPro" id="IPR023214">
    <property type="entry name" value="HAD_sf"/>
</dbReference>
<feature type="domain" description="FCP1 homology" evidence="2">
    <location>
        <begin position="1"/>
        <end position="74"/>
    </location>
</feature>
<dbReference type="Gene3D" id="3.40.50.1000">
    <property type="entry name" value="HAD superfamily/HAD-like"/>
    <property type="match status" value="1"/>
</dbReference>
<name>A0ABW8IPY5_9GAMM</name>
<dbReference type="InterPro" id="IPR036412">
    <property type="entry name" value="HAD-like_sf"/>
</dbReference>
<protein>
    <recommendedName>
        <fullName evidence="2">FCP1 homology domain-containing protein</fullName>
    </recommendedName>
</protein>
<evidence type="ECO:0000313" key="3">
    <source>
        <dbReference type="EMBL" id="MFK2856299.1"/>
    </source>
</evidence>
<comment type="caution">
    <text evidence="3">The sequence shown here is derived from an EMBL/GenBank/DDBJ whole genome shotgun (WGS) entry which is preliminary data.</text>
</comment>
<organism evidence="3 4">
    <name type="scientific">Dyella humi</name>
    <dbReference type="NCBI Taxonomy" id="1770547"/>
    <lineage>
        <taxon>Bacteria</taxon>
        <taxon>Pseudomonadati</taxon>
        <taxon>Pseudomonadota</taxon>
        <taxon>Gammaproteobacteria</taxon>
        <taxon>Lysobacterales</taxon>
        <taxon>Rhodanobacteraceae</taxon>
        <taxon>Dyella</taxon>
    </lineage>
</organism>
<dbReference type="Pfam" id="PF03031">
    <property type="entry name" value="NIF"/>
    <property type="match status" value="1"/>
</dbReference>
<dbReference type="InterPro" id="IPR004274">
    <property type="entry name" value="FCP1_dom"/>
</dbReference>
<evidence type="ECO:0000256" key="1">
    <source>
        <dbReference type="SAM" id="MobiDB-lite"/>
    </source>
</evidence>
<dbReference type="PROSITE" id="PS50969">
    <property type="entry name" value="FCP1"/>
    <property type="match status" value="1"/>
</dbReference>
<sequence length="107" mass="12735">MRNQHTSFESLSTKHTKSLHKVKRRGYDLRRVIAVDDNPEKYARSYGNLVTVAPYLGSLEDDELHYLKRYLEELIRQPNVRSVEKRAWRRRLEHADRGRLASTEKMP</sequence>
<dbReference type="SUPFAM" id="SSF56784">
    <property type="entry name" value="HAD-like"/>
    <property type="match status" value="1"/>
</dbReference>
<keyword evidence="4" id="KW-1185">Reference proteome</keyword>
<evidence type="ECO:0000259" key="2">
    <source>
        <dbReference type="PROSITE" id="PS50969"/>
    </source>
</evidence>
<gene>
    <name evidence="3" type="ORF">ISP18_16965</name>
</gene>
<accession>A0ABW8IPY5</accession>